<protein>
    <submittedName>
        <fullName evidence="1">Uncharacterized protein</fullName>
    </submittedName>
</protein>
<evidence type="ECO:0000313" key="2">
    <source>
        <dbReference type="Proteomes" id="UP000182658"/>
    </source>
</evidence>
<dbReference type="AlphaFoldDB" id="A0A1J7IZV2"/>
<dbReference type="OrthoDB" id="4424523at2759"/>
<dbReference type="InParanoid" id="A0A1J7IZV2"/>
<name>A0A1J7IZV2_9PEZI</name>
<gene>
    <name evidence="1" type="ORF">CONLIGDRAFT_676821</name>
</gene>
<proteinExistence type="predicted"/>
<evidence type="ECO:0000313" key="1">
    <source>
        <dbReference type="EMBL" id="OIW33006.1"/>
    </source>
</evidence>
<dbReference type="EMBL" id="KV875094">
    <property type="protein sequence ID" value="OIW33006.1"/>
    <property type="molecule type" value="Genomic_DNA"/>
</dbReference>
<dbReference type="Proteomes" id="UP000182658">
    <property type="component" value="Unassembled WGS sequence"/>
</dbReference>
<reference evidence="1 2" key="1">
    <citation type="submission" date="2016-10" db="EMBL/GenBank/DDBJ databases">
        <title>Draft genome sequence of Coniochaeta ligniaria NRRL30616, a lignocellulolytic fungus for bioabatement of inhibitors in plant biomass hydrolysates.</title>
        <authorList>
            <consortium name="DOE Joint Genome Institute"/>
            <person name="Jimenez D.J."/>
            <person name="Hector R.E."/>
            <person name="Riley R."/>
            <person name="Sun H."/>
            <person name="Grigoriev I.V."/>
            <person name="Van Elsas J.D."/>
            <person name="Nichols N.N."/>
        </authorList>
    </citation>
    <scope>NUCLEOTIDE SEQUENCE [LARGE SCALE GENOMIC DNA]</scope>
    <source>
        <strain evidence="1 2">NRRL 30616</strain>
    </source>
</reference>
<organism evidence="1 2">
    <name type="scientific">Coniochaeta ligniaria NRRL 30616</name>
    <dbReference type="NCBI Taxonomy" id="1408157"/>
    <lineage>
        <taxon>Eukaryota</taxon>
        <taxon>Fungi</taxon>
        <taxon>Dikarya</taxon>
        <taxon>Ascomycota</taxon>
        <taxon>Pezizomycotina</taxon>
        <taxon>Sordariomycetes</taxon>
        <taxon>Sordariomycetidae</taxon>
        <taxon>Coniochaetales</taxon>
        <taxon>Coniochaetaceae</taxon>
        <taxon>Coniochaeta</taxon>
    </lineage>
</organism>
<keyword evidence="2" id="KW-1185">Reference proteome</keyword>
<accession>A0A1J7IZV2</accession>
<sequence>MTSTTDNSELDALYRRAIADPTSLSQAETNTVLRWLSPEDDDRLCRDKTGGKSRADLIAQALAHPEQLTKVECALLRRSGEFVMQRPPPTDDPLELVGRLANAVDRLEASYREPPAQPYHDAYKAVWAGAIGDQEKRAIEAAGVRERVFMDEEAADWQRFVAEERLRAKRRTGTRWIRDMLRKGFDRGCDCWGFVCFRTGGYDDGDKDAGGDSAWARFQEYYWQTAETVLLEWGSGDRLWPLLRTIFVSDPALDGAPTNVLRARFKAMVEAGEVQPGIRRDCFLVVDDEAINSDETKRPYTCVYNYEAESFKHPTPTVFVRAVHADYPDIGPCLSFLSYLPELPPPWSVEGQTAAAAAATVDPMAGFTGEVTLALPKVFDFLIYALSDPEGRVGGWEAIYHQTEVPTRYTSVFNPADSAPTYARQDLRPGQGAVFIELLMATRRRTTLYE</sequence>